<sequence>MESTQVAQAAANTSDPRVGLRAVASMRTLTDVLELRQVEAALRSGMSWQQIADALGVTRQAVHKKYAKKVDPSIPVPRRS</sequence>
<dbReference type="OrthoDB" id="3579809at2"/>
<dbReference type="eggNOG" id="ENOG5032X0P">
    <property type="taxonomic scope" value="Bacteria"/>
</dbReference>
<dbReference type="EMBL" id="BAHD01000040">
    <property type="protein sequence ID" value="GAB96530.1"/>
    <property type="molecule type" value="Genomic_DNA"/>
</dbReference>
<reference evidence="1 2" key="1">
    <citation type="submission" date="2012-08" db="EMBL/GenBank/DDBJ databases">
        <title>Whole genome shotgun sequence of Kineosphaera limosa NBRC 100340.</title>
        <authorList>
            <person name="Yoshida I."/>
            <person name="Isaki S."/>
            <person name="Hosoyama A."/>
            <person name="Tsuchikane K."/>
            <person name="Katsumata H."/>
            <person name="Ando Y."/>
            <person name="Ohji S."/>
            <person name="Hamada M."/>
            <person name="Tamura T."/>
            <person name="Yamazoe A."/>
            <person name="Yamazaki S."/>
            <person name="Fujita N."/>
        </authorList>
    </citation>
    <scope>NUCLEOTIDE SEQUENCE [LARGE SCALE GENOMIC DNA]</scope>
    <source>
        <strain evidence="1 2">NBRC 100340</strain>
    </source>
</reference>
<protein>
    <recommendedName>
        <fullName evidence="3">RNA polymerase sigma factor 70 region 4 type 2 domain-containing protein</fullName>
    </recommendedName>
</protein>
<organism evidence="1 2">
    <name type="scientific">Kineosphaera limosa NBRC 100340</name>
    <dbReference type="NCBI Taxonomy" id="1184609"/>
    <lineage>
        <taxon>Bacteria</taxon>
        <taxon>Bacillati</taxon>
        <taxon>Actinomycetota</taxon>
        <taxon>Actinomycetes</taxon>
        <taxon>Micrococcales</taxon>
        <taxon>Dermatophilaceae</taxon>
        <taxon>Kineosphaera</taxon>
    </lineage>
</organism>
<dbReference type="STRING" id="1184609.KILIM_040_00390"/>
<dbReference type="AlphaFoldDB" id="K6WBB5"/>
<dbReference type="RefSeq" id="WP_006593062.1">
    <property type="nucleotide sequence ID" value="NZ_BAHD01000040.1"/>
</dbReference>
<evidence type="ECO:0000313" key="1">
    <source>
        <dbReference type="EMBL" id="GAB96530.1"/>
    </source>
</evidence>
<dbReference type="Proteomes" id="UP000008366">
    <property type="component" value="Unassembled WGS sequence"/>
</dbReference>
<gene>
    <name evidence="1" type="ORF">KILIM_040_00390</name>
</gene>
<accession>K6WBB5</accession>
<name>K6WBB5_9MICO</name>
<proteinExistence type="predicted"/>
<evidence type="ECO:0008006" key="3">
    <source>
        <dbReference type="Google" id="ProtNLM"/>
    </source>
</evidence>
<comment type="caution">
    <text evidence="1">The sequence shown here is derived from an EMBL/GenBank/DDBJ whole genome shotgun (WGS) entry which is preliminary data.</text>
</comment>
<keyword evidence="2" id="KW-1185">Reference proteome</keyword>
<evidence type="ECO:0000313" key="2">
    <source>
        <dbReference type="Proteomes" id="UP000008366"/>
    </source>
</evidence>